<reference evidence="1 2" key="1">
    <citation type="submission" date="2021-06" db="EMBL/GenBank/DDBJ databases">
        <authorList>
            <person name="Kallberg Y."/>
            <person name="Tangrot J."/>
            <person name="Rosling A."/>
        </authorList>
    </citation>
    <scope>NUCLEOTIDE SEQUENCE [LARGE SCALE GENOMIC DNA]</scope>
    <source>
        <strain evidence="1 2">120-4 pot B 10/14</strain>
    </source>
</reference>
<dbReference type="Proteomes" id="UP000789901">
    <property type="component" value="Unassembled WGS sequence"/>
</dbReference>
<gene>
    <name evidence="1" type="ORF">GMARGA_LOCUS5509</name>
</gene>
<organism evidence="1 2">
    <name type="scientific">Gigaspora margarita</name>
    <dbReference type="NCBI Taxonomy" id="4874"/>
    <lineage>
        <taxon>Eukaryota</taxon>
        <taxon>Fungi</taxon>
        <taxon>Fungi incertae sedis</taxon>
        <taxon>Mucoromycota</taxon>
        <taxon>Glomeromycotina</taxon>
        <taxon>Glomeromycetes</taxon>
        <taxon>Diversisporales</taxon>
        <taxon>Gigasporaceae</taxon>
        <taxon>Gigaspora</taxon>
    </lineage>
</organism>
<dbReference type="EMBL" id="CAJVQB010002350">
    <property type="protein sequence ID" value="CAG8571522.1"/>
    <property type="molecule type" value="Genomic_DNA"/>
</dbReference>
<comment type="caution">
    <text evidence="1">The sequence shown here is derived from an EMBL/GenBank/DDBJ whole genome shotgun (WGS) entry which is preliminary data.</text>
</comment>
<accession>A0ABN7UG21</accession>
<evidence type="ECO:0000313" key="2">
    <source>
        <dbReference type="Proteomes" id="UP000789901"/>
    </source>
</evidence>
<name>A0ABN7UG21_GIGMA</name>
<protein>
    <submittedName>
        <fullName evidence="1">12754_t:CDS:1</fullName>
    </submittedName>
</protein>
<keyword evidence="2" id="KW-1185">Reference proteome</keyword>
<sequence>MSKVPKLNKRHKKELDELSKISLYTRQKKYKDAWPLICNLLNCKEAHIKSKAEYFAAECYLYGHNVKKDEEKAYYYAENLEKAQEFEKALNIFNQISKRDQSNFKKSLIKHKASDKIEQYKRRGFLIN</sequence>
<evidence type="ECO:0000313" key="1">
    <source>
        <dbReference type="EMBL" id="CAG8571522.1"/>
    </source>
</evidence>
<proteinExistence type="predicted"/>